<keyword evidence="1" id="KW-0732">Signal</keyword>
<feature type="chain" id="PRO_5025404422" evidence="1">
    <location>
        <begin position="22"/>
        <end position="97"/>
    </location>
</feature>
<dbReference type="EMBL" id="GIFC01005548">
    <property type="protein sequence ID" value="MXU87631.1"/>
    <property type="molecule type" value="Transcribed_RNA"/>
</dbReference>
<proteinExistence type="predicted"/>
<evidence type="ECO:0000256" key="1">
    <source>
        <dbReference type="SAM" id="SignalP"/>
    </source>
</evidence>
<accession>A0A6B0UAW7</accession>
<organism evidence="2">
    <name type="scientific">Ixodes ricinus</name>
    <name type="common">Common tick</name>
    <name type="synonym">Acarus ricinus</name>
    <dbReference type="NCBI Taxonomy" id="34613"/>
    <lineage>
        <taxon>Eukaryota</taxon>
        <taxon>Metazoa</taxon>
        <taxon>Ecdysozoa</taxon>
        <taxon>Arthropoda</taxon>
        <taxon>Chelicerata</taxon>
        <taxon>Arachnida</taxon>
        <taxon>Acari</taxon>
        <taxon>Parasitiformes</taxon>
        <taxon>Ixodida</taxon>
        <taxon>Ixodoidea</taxon>
        <taxon>Ixodidae</taxon>
        <taxon>Ixodinae</taxon>
        <taxon>Ixodes</taxon>
    </lineage>
</organism>
<evidence type="ECO:0000313" key="2">
    <source>
        <dbReference type="EMBL" id="MXU87631.1"/>
    </source>
</evidence>
<name>A0A6B0UAW7_IXORI</name>
<protein>
    <submittedName>
        <fullName evidence="2">Putative secreted protein</fullName>
    </submittedName>
</protein>
<sequence length="97" mass="11099">MSWHSGRLWLRAFISAANVFAILLDFKSDEMRAINVASHLVRSSKTLSEMKTRQPSLYAFRRVRLLRPAWPSTAFTAATHSSHTESFLTTLDTIYPQ</sequence>
<reference evidence="2" key="1">
    <citation type="submission" date="2019-12" db="EMBL/GenBank/DDBJ databases">
        <title>An insight into the sialome of adult female Ixodes ricinus ticks feeding for 6 days.</title>
        <authorList>
            <person name="Perner J."/>
            <person name="Ribeiro J.M.C."/>
        </authorList>
    </citation>
    <scope>NUCLEOTIDE SEQUENCE</scope>
    <source>
        <strain evidence="2">Semi-engorged</strain>
        <tissue evidence="2">Salivary glands</tissue>
    </source>
</reference>
<feature type="signal peptide" evidence="1">
    <location>
        <begin position="1"/>
        <end position="21"/>
    </location>
</feature>
<dbReference type="AlphaFoldDB" id="A0A6B0UAW7"/>